<keyword evidence="3" id="KW-1185">Reference proteome</keyword>
<feature type="compositionally biased region" description="Low complexity" evidence="1">
    <location>
        <begin position="102"/>
        <end position="113"/>
    </location>
</feature>
<reference evidence="2" key="1">
    <citation type="journal article" date="2019" name="Environ. Microbiol.">
        <title>Fungal ecological strategies reflected in gene transcription - a case study of two litter decomposers.</title>
        <authorList>
            <person name="Barbi F."/>
            <person name="Kohler A."/>
            <person name="Barry K."/>
            <person name="Baskaran P."/>
            <person name="Daum C."/>
            <person name="Fauchery L."/>
            <person name="Ihrmark K."/>
            <person name="Kuo A."/>
            <person name="LaButti K."/>
            <person name="Lipzen A."/>
            <person name="Morin E."/>
            <person name="Grigoriev I.V."/>
            <person name="Henrissat B."/>
            <person name="Lindahl B."/>
            <person name="Martin F."/>
        </authorList>
    </citation>
    <scope>NUCLEOTIDE SEQUENCE</scope>
    <source>
        <strain evidence="2">JB14</strain>
    </source>
</reference>
<feature type="compositionally biased region" description="Polar residues" evidence="1">
    <location>
        <begin position="141"/>
        <end position="150"/>
    </location>
</feature>
<feature type="region of interest" description="Disordered" evidence="1">
    <location>
        <begin position="102"/>
        <end position="191"/>
    </location>
</feature>
<dbReference type="EMBL" id="ML769527">
    <property type="protein sequence ID" value="KAE9395677.1"/>
    <property type="molecule type" value="Genomic_DNA"/>
</dbReference>
<dbReference type="Proteomes" id="UP000799118">
    <property type="component" value="Unassembled WGS sequence"/>
</dbReference>
<organism evidence="2 3">
    <name type="scientific">Gymnopus androsaceus JB14</name>
    <dbReference type="NCBI Taxonomy" id="1447944"/>
    <lineage>
        <taxon>Eukaryota</taxon>
        <taxon>Fungi</taxon>
        <taxon>Dikarya</taxon>
        <taxon>Basidiomycota</taxon>
        <taxon>Agaricomycotina</taxon>
        <taxon>Agaricomycetes</taxon>
        <taxon>Agaricomycetidae</taxon>
        <taxon>Agaricales</taxon>
        <taxon>Marasmiineae</taxon>
        <taxon>Omphalotaceae</taxon>
        <taxon>Gymnopus</taxon>
    </lineage>
</organism>
<feature type="compositionally biased region" description="Polar residues" evidence="1">
    <location>
        <begin position="37"/>
        <end position="49"/>
    </location>
</feature>
<feature type="compositionally biased region" description="Low complexity" evidence="1">
    <location>
        <begin position="151"/>
        <end position="175"/>
    </location>
</feature>
<feature type="region of interest" description="Disordered" evidence="1">
    <location>
        <begin position="1"/>
        <end position="71"/>
    </location>
</feature>
<evidence type="ECO:0000256" key="1">
    <source>
        <dbReference type="SAM" id="MobiDB-lite"/>
    </source>
</evidence>
<gene>
    <name evidence="2" type="ORF">BT96DRAFT_942288</name>
</gene>
<feature type="compositionally biased region" description="Acidic residues" evidence="1">
    <location>
        <begin position="522"/>
        <end position="533"/>
    </location>
</feature>
<protein>
    <submittedName>
        <fullName evidence="2">Uncharacterized protein</fullName>
    </submittedName>
</protein>
<proteinExistence type="predicted"/>
<feature type="compositionally biased region" description="Basic and acidic residues" evidence="1">
    <location>
        <begin position="537"/>
        <end position="553"/>
    </location>
</feature>
<evidence type="ECO:0000313" key="2">
    <source>
        <dbReference type="EMBL" id="KAE9395677.1"/>
    </source>
</evidence>
<feature type="compositionally biased region" description="Polar residues" evidence="1">
    <location>
        <begin position="1"/>
        <end position="11"/>
    </location>
</feature>
<feature type="region of interest" description="Disordered" evidence="1">
    <location>
        <begin position="500"/>
        <end position="631"/>
    </location>
</feature>
<sequence>MPSQSILTLINNRPAPSPRPSYRPACSAIGDSLTAAAGNSHSGSENKSPGCSLPKPVASKHVGATPMPAGAVPSAMAATATAGSTQMSITAASMSTAASAGAGSAETPTAATTNSSFSSGAGSAETPAASTLSPTPALAASVTSASQDPNSTASQEMAAARAASSSTEGSASSSRTLAALPKRKKGAMGDEEKKMACVAAQAKSEALTEAVRSYIADMDEAVEAIAKAHGLAGQAPTIKSQRAVSNWNVLMYFKTQELNAKGSRSTLNEIQDELHEDEEMMDILKEKDGERMKQFRRRYEDEKADSRKVIMRVLTRSSALIASNSLNACQAQINYCNENTGAWGMGIIARSSYNSTIQSGFFGRGDIDAFFRKNFQVSVEELTFLLEDFACTESKMGSRKLNTNEMHSATVELILNSLRQITGITNIQMSYARYDESIRAAQGVMIEGWPEDIEFRSPANIKRALDAKTLYDAWKSGKAFWRAMTAVEKRVLKEELAERDPAVRAKRSDTGGKHRRHGRAVEEEEEEDLDDDANYQPKKDLSRRARKQGRQEPETDEDEEDRPPPKKNTHKRSAQEGEKRRRHRRDAENDEDQGEEDQPQPKKRRRIFKKSGDEGASQPQKKGSGPRWVGW</sequence>
<feature type="compositionally biased region" description="Basic and acidic residues" evidence="1">
    <location>
        <begin position="500"/>
        <end position="512"/>
    </location>
</feature>
<feature type="compositionally biased region" description="Acidic residues" evidence="1">
    <location>
        <begin position="588"/>
        <end position="598"/>
    </location>
</feature>
<evidence type="ECO:0000313" key="3">
    <source>
        <dbReference type="Proteomes" id="UP000799118"/>
    </source>
</evidence>
<dbReference type="OrthoDB" id="3247681at2759"/>
<dbReference type="AlphaFoldDB" id="A0A6A4HEL9"/>
<name>A0A6A4HEL9_9AGAR</name>
<accession>A0A6A4HEL9</accession>